<dbReference type="AlphaFoldDB" id="A0A2P2Q0X5"/>
<protein>
    <submittedName>
        <fullName evidence="1">Uncharacterized protein</fullName>
    </submittedName>
</protein>
<organism evidence="1">
    <name type="scientific">Rhizophora mucronata</name>
    <name type="common">Asiatic mangrove</name>
    <dbReference type="NCBI Taxonomy" id="61149"/>
    <lineage>
        <taxon>Eukaryota</taxon>
        <taxon>Viridiplantae</taxon>
        <taxon>Streptophyta</taxon>
        <taxon>Embryophyta</taxon>
        <taxon>Tracheophyta</taxon>
        <taxon>Spermatophyta</taxon>
        <taxon>Magnoliopsida</taxon>
        <taxon>eudicotyledons</taxon>
        <taxon>Gunneridae</taxon>
        <taxon>Pentapetalae</taxon>
        <taxon>rosids</taxon>
        <taxon>fabids</taxon>
        <taxon>Malpighiales</taxon>
        <taxon>Rhizophoraceae</taxon>
        <taxon>Rhizophora</taxon>
    </lineage>
</organism>
<name>A0A2P2Q0X5_RHIMU</name>
<sequence length="44" mass="5254">MQHTQLLCLEWHKPQCTINSFVPSRDDNQKVQAITSLTDMRLYY</sequence>
<proteinExistence type="predicted"/>
<reference evidence="1" key="1">
    <citation type="submission" date="2018-02" db="EMBL/GenBank/DDBJ databases">
        <title>Rhizophora mucronata_Transcriptome.</title>
        <authorList>
            <person name="Meera S.P."/>
            <person name="Sreeshan A."/>
            <person name="Augustine A."/>
        </authorList>
    </citation>
    <scope>NUCLEOTIDE SEQUENCE</scope>
    <source>
        <tissue evidence="1">Leaf</tissue>
    </source>
</reference>
<evidence type="ECO:0000313" key="1">
    <source>
        <dbReference type="EMBL" id="MBX60641.1"/>
    </source>
</evidence>
<accession>A0A2P2Q0X5</accession>
<dbReference type="EMBL" id="GGEC01080157">
    <property type="protein sequence ID" value="MBX60641.1"/>
    <property type="molecule type" value="Transcribed_RNA"/>
</dbReference>